<comment type="caution">
    <text evidence="2">The sequence shown here is derived from an EMBL/GenBank/DDBJ whole genome shotgun (WGS) entry which is preliminary data.</text>
</comment>
<feature type="compositionally biased region" description="Basic and acidic residues" evidence="1">
    <location>
        <begin position="114"/>
        <end position="127"/>
    </location>
</feature>
<evidence type="ECO:0000313" key="2">
    <source>
        <dbReference type="EMBL" id="KAH7231821.1"/>
    </source>
</evidence>
<dbReference type="OrthoDB" id="5067585at2759"/>
<dbReference type="RefSeq" id="XP_046043758.1">
    <property type="nucleotide sequence ID" value="XM_046196243.1"/>
</dbReference>
<accession>A0A9P9JSM1</accession>
<name>A0A9P9JSM1_FUSRE</name>
<dbReference type="EMBL" id="JAGMUX010000020">
    <property type="protein sequence ID" value="KAH7231821.1"/>
    <property type="molecule type" value="Genomic_DNA"/>
</dbReference>
<evidence type="ECO:0000256" key="1">
    <source>
        <dbReference type="SAM" id="MobiDB-lite"/>
    </source>
</evidence>
<evidence type="ECO:0000313" key="3">
    <source>
        <dbReference type="Proteomes" id="UP000720189"/>
    </source>
</evidence>
<feature type="region of interest" description="Disordered" evidence="1">
    <location>
        <begin position="105"/>
        <end position="127"/>
    </location>
</feature>
<dbReference type="Proteomes" id="UP000720189">
    <property type="component" value="Unassembled WGS sequence"/>
</dbReference>
<keyword evidence="3" id="KW-1185">Reference proteome</keyword>
<gene>
    <name evidence="2" type="ORF">BKA55DRAFT_598497</name>
</gene>
<dbReference type="GeneID" id="70226197"/>
<sequence length="127" mass="14823">MESAVSGNESLIQMMLRTMLQETSTHIMSEQKKMLQRLWDALLENQGSATKMVSDQLEITQRLQQEIQTVRAEAAEERKKAAETRRMHEQTAEELKAIQETNEQLRQAQEQTTEELKQVREQLHIQT</sequence>
<organism evidence="2 3">
    <name type="scientific">Fusarium redolens</name>
    <dbReference type="NCBI Taxonomy" id="48865"/>
    <lineage>
        <taxon>Eukaryota</taxon>
        <taxon>Fungi</taxon>
        <taxon>Dikarya</taxon>
        <taxon>Ascomycota</taxon>
        <taxon>Pezizomycotina</taxon>
        <taxon>Sordariomycetes</taxon>
        <taxon>Hypocreomycetidae</taxon>
        <taxon>Hypocreales</taxon>
        <taxon>Nectriaceae</taxon>
        <taxon>Fusarium</taxon>
        <taxon>Fusarium redolens species complex</taxon>
    </lineage>
</organism>
<reference evidence="2" key="1">
    <citation type="journal article" date="2021" name="Nat. Commun.">
        <title>Genetic determinants of endophytism in the Arabidopsis root mycobiome.</title>
        <authorList>
            <person name="Mesny F."/>
            <person name="Miyauchi S."/>
            <person name="Thiergart T."/>
            <person name="Pickel B."/>
            <person name="Atanasova L."/>
            <person name="Karlsson M."/>
            <person name="Huettel B."/>
            <person name="Barry K.W."/>
            <person name="Haridas S."/>
            <person name="Chen C."/>
            <person name="Bauer D."/>
            <person name="Andreopoulos W."/>
            <person name="Pangilinan J."/>
            <person name="LaButti K."/>
            <person name="Riley R."/>
            <person name="Lipzen A."/>
            <person name="Clum A."/>
            <person name="Drula E."/>
            <person name="Henrissat B."/>
            <person name="Kohler A."/>
            <person name="Grigoriev I.V."/>
            <person name="Martin F.M."/>
            <person name="Hacquard S."/>
        </authorList>
    </citation>
    <scope>NUCLEOTIDE SEQUENCE</scope>
    <source>
        <strain evidence="2">MPI-CAGE-AT-0023</strain>
    </source>
</reference>
<proteinExistence type="predicted"/>
<protein>
    <submittedName>
        <fullName evidence="2">Uncharacterized protein</fullName>
    </submittedName>
</protein>
<dbReference type="AlphaFoldDB" id="A0A9P9JSM1"/>